<reference evidence="2 3" key="1">
    <citation type="submission" date="2018-03" db="EMBL/GenBank/DDBJ databases">
        <authorList>
            <person name="Keele B.F."/>
        </authorList>
    </citation>
    <scope>NUCLEOTIDE SEQUENCE [LARGE SCALE GENOMIC DNA]</scope>
    <source>
        <strain evidence="2 3">IB-3</strain>
    </source>
</reference>
<evidence type="ECO:0000313" key="3">
    <source>
        <dbReference type="Proteomes" id="UP000244867"/>
    </source>
</evidence>
<evidence type="ECO:0000256" key="1">
    <source>
        <dbReference type="SAM" id="Phobius"/>
    </source>
</evidence>
<keyword evidence="3" id="KW-1185">Reference proteome</keyword>
<protein>
    <recommendedName>
        <fullName evidence="4">WXG100 family type VII secretion target</fullName>
    </recommendedName>
</protein>
<evidence type="ECO:0008006" key="4">
    <source>
        <dbReference type="Google" id="ProtNLM"/>
    </source>
</evidence>
<sequence length="347" mass="37059">MRLEPKNIHELAADRMSDQAGWVGVAKTSYIPNNLASFDPGNEGLIGMLMHQHDGNVQQMLDNAAAGQRLLETVSGKLDELFALYEATDDDEAVRFGHLLDGLGGDPQFQSGPPLGTPGSPASFPPDPPNLRRAVPMEGIPDPVMMLIKMGGDFVSPSFYILGIIKLACGVDPIQWFTREMIGDYQSVSEAGDAVRALGEFYAQLSGHLTTDAGILFDRWQGVAADAATPYWREFTDLFAQQEGPYSEMAGQYDQFAWACFFGAQAVYDAITMLIDYAIETVLELIAGAAGLSTGPGDIAIVAIFEAWKAVTAIHGIVCASCFALVAVMTGIAASASSVSLSTFKDG</sequence>
<keyword evidence="1" id="KW-0812">Transmembrane</keyword>
<dbReference type="RefSeq" id="WP_108342839.1">
    <property type="nucleotide sequence ID" value="NZ_PYXZ01000001.1"/>
</dbReference>
<dbReference type="EMBL" id="PYXZ01000001">
    <property type="protein sequence ID" value="PUA82653.1"/>
    <property type="molecule type" value="Genomic_DNA"/>
</dbReference>
<accession>A0A2R7Z200</accession>
<comment type="caution">
    <text evidence="2">The sequence shown here is derived from an EMBL/GenBank/DDBJ whole genome shotgun (WGS) entry which is preliminary data.</text>
</comment>
<proteinExistence type="predicted"/>
<keyword evidence="1" id="KW-1133">Transmembrane helix</keyword>
<dbReference type="Proteomes" id="UP000244867">
    <property type="component" value="Unassembled WGS sequence"/>
</dbReference>
<gene>
    <name evidence="2" type="ORF">C7S10_02675</name>
</gene>
<name>A0A2R7Z200_9ACTN</name>
<organism evidence="2 3">
    <name type="scientific">Nocardioides currus</name>
    <dbReference type="NCBI Taxonomy" id="2133958"/>
    <lineage>
        <taxon>Bacteria</taxon>
        <taxon>Bacillati</taxon>
        <taxon>Actinomycetota</taxon>
        <taxon>Actinomycetes</taxon>
        <taxon>Propionibacteriales</taxon>
        <taxon>Nocardioidaceae</taxon>
        <taxon>Nocardioides</taxon>
    </lineage>
</organism>
<feature type="transmembrane region" description="Helical" evidence="1">
    <location>
        <begin position="285"/>
        <end position="305"/>
    </location>
</feature>
<feature type="transmembrane region" description="Helical" evidence="1">
    <location>
        <begin position="317"/>
        <end position="341"/>
    </location>
</feature>
<dbReference type="OrthoDB" id="3692598at2"/>
<keyword evidence="1" id="KW-0472">Membrane</keyword>
<dbReference type="AlphaFoldDB" id="A0A2R7Z200"/>
<evidence type="ECO:0000313" key="2">
    <source>
        <dbReference type="EMBL" id="PUA82653.1"/>
    </source>
</evidence>